<dbReference type="Proteomes" id="UP001501627">
    <property type="component" value="Unassembled WGS sequence"/>
</dbReference>
<dbReference type="EMBL" id="BAABBP010000012">
    <property type="protein sequence ID" value="GAA3993817.1"/>
    <property type="molecule type" value="Genomic_DNA"/>
</dbReference>
<comment type="caution">
    <text evidence="1">The sequence shown here is derived from an EMBL/GenBank/DDBJ whole genome shotgun (WGS) entry which is preliminary data.</text>
</comment>
<protein>
    <submittedName>
        <fullName evidence="1">Uncharacterized protein</fullName>
    </submittedName>
</protein>
<gene>
    <name evidence="1" type="ORF">GCM10022279_16660</name>
</gene>
<organism evidence="1 2">
    <name type="scientific">Comamonas faecalis</name>
    <dbReference type="NCBI Taxonomy" id="1387849"/>
    <lineage>
        <taxon>Bacteria</taxon>
        <taxon>Pseudomonadati</taxon>
        <taxon>Pseudomonadota</taxon>
        <taxon>Betaproteobacteria</taxon>
        <taxon>Burkholderiales</taxon>
        <taxon>Comamonadaceae</taxon>
        <taxon>Comamonas</taxon>
    </lineage>
</organism>
<evidence type="ECO:0000313" key="2">
    <source>
        <dbReference type="Proteomes" id="UP001501627"/>
    </source>
</evidence>
<accession>A0ABP7R866</accession>
<reference evidence="2" key="1">
    <citation type="journal article" date="2019" name="Int. J. Syst. Evol. Microbiol.">
        <title>The Global Catalogue of Microorganisms (GCM) 10K type strain sequencing project: providing services to taxonomists for standard genome sequencing and annotation.</title>
        <authorList>
            <consortium name="The Broad Institute Genomics Platform"/>
            <consortium name="The Broad Institute Genome Sequencing Center for Infectious Disease"/>
            <person name="Wu L."/>
            <person name="Ma J."/>
        </authorList>
    </citation>
    <scope>NUCLEOTIDE SEQUENCE [LARGE SCALE GENOMIC DNA]</scope>
    <source>
        <strain evidence="2">JCM 17561</strain>
    </source>
</reference>
<evidence type="ECO:0000313" key="1">
    <source>
        <dbReference type="EMBL" id="GAA3993817.1"/>
    </source>
</evidence>
<proteinExistence type="predicted"/>
<name>A0ABP7R866_9BURK</name>
<sequence length="72" mass="8076">MFDDTQNRRWQAALLEASYGQVLLIFSPEHGSGFRQHLMQAEYLAQAQEQLDAADDAALAAWLAEADPWEPA</sequence>
<keyword evidence="2" id="KW-1185">Reference proteome</keyword>